<dbReference type="Proteomes" id="UP000749311">
    <property type="component" value="Unassembled WGS sequence"/>
</dbReference>
<keyword evidence="2" id="KW-1185">Reference proteome</keyword>
<evidence type="ECO:0000313" key="2">
    <source>
        <dbReference type="Proteomes" id="UP000749311"/>
    </source>
</evidence>
<name>A0ABX0SJR9_9ACTN</name>
<reference evidence="1 2" key="1">
    <citation type="submission" date="2020-02" db="EMBL/GenBank/DDBJ databases">
        <title>Sequencing the genomes of 1000 actinobacteria strains.</title>
        <authorList>
            <person name="Klenk H.-P."/>
        </authorList>
    </citation>
    <scope>NUCLEOTIDE SEQUENCE [LARGE SCALE GENOMIC DNA]</scope>
    <source>
        <strain evidence="1 2">DSM 19609</strain>
    </source>
</reference>
<protein>
    <recommendedName>
        <fullName evidence="3">DUF559 domain-containing protein</fullName>
    </recommendedName>
</protein>
<organism evidence="1 2">
    <name type="scientific">Brooklawnia cerclae</name>
    <dbReference type="NCBI Taxonomy" id="349934"/>
    <lineage>
        <taxon>Bacteria</taxon>
        <taxon>Bacillati</taxon>
        <taxon>Actinomycetota</taxon>
        <taxon>Actinomycetes</taxon>
        <taxon>Propionibacteriales</taxon>
        <taxon>Propionibacteriaceae</taxon>
        <taxon>Brooklawnia</taxon>
    </lineage>
</organism>
<evidence type="ECO:0008006" key="3">
    <source>
        <dbReference type="Google" id="ProtNLM"/>
    </source>
</evidence>
<dbReference type="RefSeq" id="WP_167171491.1">
    <property type="nucleotide sequence ID" value="NZ_BAAAOO010000006.1"/>
</dbReference>
<dbReference type="EMBL" id="JAAMOZ010000004">
    <property type="protein sequence ID" value="NIH58647.1"/>
    <property type="molecule type" value="Genomic_DNA"/>
</dbReference>
<gene>
    <name evidence="1" type="ORF">FB473_003344</name>
</gene>
<proteinExistence type="predicted"/>
<evidence type="ECO:0000313" key="1">
    <source>
        <dbReference type="EMBL" id="NIH58647.1"/>
    </source>
</evidence>
<accession>A0ABX0SJR9</accession>
<comment type="caution">
    <text evidence="1">The sequence shown here is derived from an EMBL/GenBank/DDBJ whole genome shotgun (WGS) entry which is preliminary data.</text>
</comment>
<sequence length="315" mass="35314">MYPRQPVPAEILTLAEHQAHVVTLEQCTGLGLSRDIVQRLVGQHTWQPLSRGVYYVSGSQVPWHAWAWGGVLAAGEGAMLARSAAAFEWKLTQQAPDVIDILIAEHRKVARQNPRWRFLRTRNMPQPHGSPPRTPLPETVVDVCSLEPERAASCLSAALHTRRTSESAILAAVQARPRVRGRATLLSMLDRSRAGIESELEQVYATIERSHGLPRGRRQVRAGQYRRDVDYGGLIVELDGRLGHDGESRFRDMYRDNHHLVAGKMTLRYGWVDCNEHSCDVAFQVASVLRRLGWTEPYQGCPRCHAMVIAEGLQA</sequence>